<gene>
    <name evidence="2" type="ORF">GJ744_000291</name>
</gene>
<protein>
    <submittedName>
        <fullName evidence="2">Uncharacterized protein</fullName>
    </submittedName>
</protein>
<sequence length="75" mass="7657">MAEGSLQERPFTSTVAKQPATSSSDAPPKKLPKGVVLGKDGKPCRTCTSFASWAALTKSQTSPSASPSSTTTSSP</sequence>
<evidence type="ECO:0000256" key="1">
    <source>
        <dbReference type="SAM" id="MobiDB-lite"/>
    </source>
</evidence>
<dbReference type="AlphaFoldDB" id="A0A8H7E6Z6"/>
<feature type="compositionally biased region" description="Low complexity" evidence="1">
    <location>
        <begin position="57"/>
        <end position="75"/>
    </location>
</feature>
<comment type="caution">
    <text evidence="2">The sequence shown here is derived from an EMBL/GenBank/DDBJ whole genome shotgun (WGS) entry which is preliminary data.</text>
</comment>
<feature type="region of interest" description="Disordered" evidence="1">
    <location>
        <begin position="56"/>
        <end position="75"/>
    </location>
</feature>
<dbReference type="FunFam" id="4.10.320.60:FF:000002">
    <property type="entry name" value="Sulfhydryl oxidase"/>
    <property type="match status" value="1"/>
</dbReference>
<dbReference type="OrthoDB" id="17199at2759"/>
<accession>A0A8H7E6Z6</accession>
<dbReference type="Proteomes" id="UP000606974">
    <property type="component" value="Unassembled WGS sequence"/>
</dbReference>
<feature type="compositionally biased region" description="Polar residues" evidence="1">
    <location>
        <begin position="10"/>
        <end position="25"/>
    </location>
</feature>
<name>A0A8H7E6Z6_9EURO</name>
<reference evidence="2" key="1">
    <citation type="submission" date="2020-02" db="EMBL/GenBank/DDBJ databases">
        <authorList>
            <person name="Palmer J.M."/>
        </authorList>
    </citation>
    <scope>NUCLEOTIDE SEQUENCE</scope>
    <source>
        <strain evidence="2">EPUS1.4</strain>
        <tissue evidence="2">Thallus</tissue>
    </source>
</reference>
<dbReference type="Gene3D" id="4.10.320.60">
    <property type="match status" value="1"/>
</dbReference>
<keyword evidence="3" id="KW-1185">Reference proteome</keyword>
<dbReference type="EMBL" id="JAACFV010000010">
    <property type="protein sequence ID" value="KAF7512724.1"/>
    <property type="molecule type" value="Genomic_DNA"/>
</dbReference>
<proteinExistence type="predicted"/>
<evidence type="ECO:0000313" key="3">
    <source>
        <dbReference type="Proteomes" id="UP000606974"/>
    </source>
</evidence>
<evidence type="ECO:0000313" key="2">
    <source>
        <dbReference type="EMBL" id="KAF7512724.1"/>
    </source>
</evidence>
<feature type="region of interest" description="Disordered" evidence="1">
    <location>
        <begin position="1"/>
        <end position="43"/>
    </location>
</feature>
<organism evidence="2 3">
    <name type="scientific">Endocarpon pusillum</name>
    <dbReference type="NCBI Taxonomy" id="364733"/>
    <lineage>
        <taxon>Eukaryota</taxon>
        <taxon>Fungi</taxon>
        <taxon>Dikarya</taxon>
        <taxon>Ascomycota</taxon>
        <taxon>Pezizomycotina</taxon>
        <taxon>Eurotiomycetes</taxon>
        <taxon>Chaetothyriomycetidae</taxon>
        <taxon>Verrucariales</taxon>
        <taxon>Verrucariaceae</taxon>
        <taxon>Endocarpon</taxon>
    </lineage>
</organism>